<feature type="non-terminal residue" evidence="1">
    <location>
        <position position="44"/>
    </location>
</feature>
<organism evidence="1 2">
    <name type="scientific">Paramuricea clavata</name>
    <name type="common">Red gorgonian</name>
    <name type="synonym">Violescent sea-whip</name>
    <dbReference type="NCBI Taxonomy" id="317549"/>
    <lineage>
        <taxon>Eukaryota</taxon>
        <taxon>Metazoa</taxon>
        <taxon>Cnidaria</taxon>
        <taxon>Anthozoa</taxon>
        <taxon>Octocorallia</taxon>
        <taxon>Malacalcyonacea</taxon>
        <taxon>Plexauridae</taxon>
        <taxon>Paramuricea</taxon>
    </lineage>
</organism>
<proteinExistence type="predicted"/>
<dbReference type="EMBL" id="CACRXK020030639">
    <property type="protein sequence ID" value="CAB4042699.1"/>
    <property type="molecule type" value="Genomic_DNA"/>
</dbReference>
<accession>A0A7D9KBI5</accession>
<dbReference type="AlphaFoldDB" id="A0A7D9KBI5"/>
<sequence>MSLLNDGTMANKNVKITSTVVSDLPQSLPQQCKKHHLHRWRSHW</sequence>
<comment type="caution">
    <text evidence="1">The sequence shown here is derived from an EMBL/GenBank/DDBJ whole genome shotgun (WGS) entry which is preliminary data.</text>
</comment>
<evidence type="ECO:0000313" key="2">
    <source>
        <dbReference type="Proteomes" id="UP001152795"/>
    </source>
</evidence>
<dbReference type="Proteomes" id="UP001152795">
    <property type="component" value="Unassembled WGS sequence"/>
</dbReference>
<name>A0A7D9KBI5_PARCT</name>
<evidence type="ECO:0000313" key="1">
    <source>
        <dbReference type="EMBL" id="CAB4042699.1"/>
    </source>
</evidence>
<protein>
    <submittedName>
        <fullName evidence="1">Uncharacterized protein</fullName>
    </submittedName>
</protein>
<reference evidence="1" key="1">
    <citation type="submission" date="2020-04" db="EMBL/GenBank/DDBJ databases">
        <authorList>
            <person name="Alioto T."/>
            <person name="Alioto T."/>
            <person name="Gomez Garrido J."/>
        </authorList>
    </citation>
    <scope>NUCLEOTIDE SEQUENCE</scope>
    <source>
        <strain evidence="1">A484AB</strain>
    </source>
</reference>
<gene>
    <name evidence="1" type="ORF">PACLA_8A019690</name>
</gene>
<keyword evidence="2" id="KW-1185">Reference proteome</keyword>